<comment type="caution">
    <text evidence="1">The sequence shown here is derived from an EMBL/GenBank/DDBJ whole genome shotgun (WGS) entry which is preliminary data.</text>
</comment>
<evidence type="ECO:0000313" key="2">
    <source>
        <dbReference type="Proteomes" id="UP001501410"/>
    </source>
</evidence>
<evidence type="ECO:0000313" key="1">
    <source>
        <dbReference type="EMBL" id="GAA4456104.1"/>
    </source>
</evidence>
<dbReference type="EMBL" id="BAABEZ010000022">
    <property type="protein sequence ID" value="GAA4456104.1"/>
    <property type="molecule type" value="Genomic_DNA"/>
</dbReference>
<accession>A0ABP8MU15</accession>
<name>A0ABP8MU15_9BACT</name>
<gene>
    <name evidence="1" type="ORF">GCM10023092_20870</name>
</gene>
<organism evidence="1 2">
    <name type="scientific">Rurimicrobium arvi</name>
    <dbReference type="NCBI Taxonomy" id="2049916"/>
    <lineage>
        <taxon>Bacteria</taxon>
        <taxon>Pseudomonadati</taxon>
        <taxon>Bacteroidota</taxon>
        <taxon>Chitinophagia</taxon>
        <taxon>Chitinophagales</taxon>
        <taxon>Chitinophagaceae</taxon>
        <taxon>Rurimicrobium</taxon>
    </lineage>
</organism>
<evidence type="ECO:0008006" key="3">
    <source>
        <dbReference type="Google" id="ProtNLM"/>
    </source>
</evidence>
<reference evidence="2" key="1">
    <citation type="journal article" date="2019" name="Int. J. Syst. Evol. Microbiol.">
        <title>The Global Catalogue of Microorganisms (GCM) 10K type strain sequencing project: providing services to taxonomists for standard genome sequencing and annotation.</title>
        <authorList>
            <consortium name="The Broad Institute Genomics Platform"/>
            <consortium name="The Broad Institute Genome Sequencing Center for Infectious Disease"/>
            <person name="Wu L."/>
            <person name="Ma J."/>
        </authorList>
    </citation>
    <scope>NUCLEOTIDE SEQUENCE [LARGE SCALE GENOMIC DNA]</scope>
    <source>
        <strain evidence="2">JCM 31921</strain>
    </source>
</reference>
<dbReference type="Proteomes" id="UP001501410">
    <property type="component" value="Unassembled WGS sequence"/>
</dbReference>
<proteinExistence type="predicted"/>
<sequence length="149" mass="17828">MELDEKHCNTMKRFITILIMILFSWQAEAQGDGSGRVRNLRVAYITERLNLPPEQNARFWGVYNRYLDERASLRRVYRDQFARGRGGDVDGYDANRFIDDNIEYKEKDLELSKKYKAELLRVISAQQLVDLYQAEREFKQMLIEKLRKR</sequence>
<keyword evidence="2" id="KW-1185">Reference proteome</keyword>
<protein>
    <recommendedName>
        <fullName evidence="3">Sensor of ECF-type sigma factor</fullName>
    </recommendedName>
</protein>